<sequence length="365" mass="40585">MANTHNQGPSGGTEQTPVPNKSDTYSPNKDHVNFPKFDSTNFPLWERKIKMHLRPRQLETYLEEPLPKELDKDELKGALTTCSILREALSKAIFTSVINDNNKQDPFSIWSDIKTIYASDSLLSVFQVWNKCLAEFSSLGLKVPDVLVSCGIFGKITKQRPMLIQVLFTDPKALAKPKEIIAKLCDIGSHETATKRKFFEDPCTSSTALTTGPRHKPKRQAGPSSGAKSIIRCRGGKHNPKATTHFEADCWTIHPTTLPLENPLQQQKRVAAHCWCQQERPQKKQQTSYHTTAGDDDVEEEEEVLHTSIVKPSFAYNTTANSEALTTVLDSGASNHMLKFLEYFLATTPATSALSPEAGNQSSSQ</sequence>
<dbReference type="STRING" id="630390.A0A180GN04"/>
<accession>A0A180GN04</accession>
<protein>
    <submittedName>
        <fullName evidence="2 3">Uncharacterized protein</fullName>
    </submittedName>
</protein>
<feature type="region of interest" description="Disordered" evidence="1">
    <location>
        <begin position="1"/>
        <end position="34"/>
    </location>
</feature>
<proteinExistence type="predicted"/>
<evidence type="ECO:0000313" key="2">
    <source>
        <dbReference type="EMBL" id="OAV94187.1"/>
    </source>
</evidence>
<dbReference type="EMBL" id="ADAS02000042">
    <property type="protein sequence ID" value="OAV94187.1"/>
    <property type="molecule type" value="Genomic_DNA"/>
</dbReference>
<evidence type="ECO:0000313" key="3">
    <source>
        <dbReference type="EnsemblFungi" id="PTTG_27053-t43_1-p1"/>
    </source>
</evidence>
<reference evidence="3" key="4">
    <citation type="submission" date="2025-05" db="UniProtKB">
        <authorList>
            <consortium name="EnsemblFungi"/>
        </authorList>
    </citation>
    <scope>IDENTIFICATION</scope>
    <source>
        <strain evidence="3">isolate 1-1 / race 1 (BBBD)</strain>
    </source>
</reference>
<evidence type="ECO:0000256" key="1">
    <source>
        <dbReference type="SAM" id="MobiDB-lite"/>
    </source>
</evidence>
<keyword evidence="4" id="KW-1185">Reference proteome</keyword>
<reference evidence="2" key="2">
    <citation type="submission" date="2016-05" db="EMBL/GenBank/DDBJ databases">
        <title>Comparative analysis highlights variable genome content of wheat rusts and divergence of the mating loci.</title>
        <authorList>
            <person name="Cuomo C.A."/>
            <person name="Bakkeren G."/>
            <person name="Szabo L."/>
            <person name="Khalil H."/>
            <person name="Joly D."/>
            <person name="Goldberg J."/>
            <person name="Young S."/>
            <person name="Zeng Q."/>
            <person name="Fellers J."/>
        </authorList>
    </citation>
    <scope>NUCLEOTIDE SEQUENCE [LARGE SCALE GENOMIC DNA]</scope>
    <source>
        <strain evidence="2">1-1 BBBD Race 1</strain>
    </source>
</reference>
<dbReference type="OrthoDB" id="2516309at2759"/>
<reference evidence="3 4" key="3">
    <citation type="journal article" date="2017" name="G3 (Bethesda)">
        <title>Comparative analysis highlights variable genome content of wheat rusts and divergence of the mating loci.</title>
        <authorList>
            <person name="Cuomo C.A."/>
            <person name="Bakkeren G."/>
            <person name="Khalil H.B."/>
            <person name="Panwar V."/>
            <person name="Joly D."/>
            <person name="Linning R."/>
            <person name="Sakthikumar S."/>
            <person name="Song X."/>
            <person name="Adiconis X."/>
            <person name="Fan L."/>
            <person name="Goldberg J.M."/>
            <person name="Levin J.Z."/>
            <person name="Young S."/>
            <person name="Zeng Q."/>
            <person name="Anikster Y."/>
            <person name="Bruce M."/>
            <person name="Wang M."/>
            <person name="Yin C."/>
            <person name="McCallum B."/>
            <person name="Szabo L.J."/>
            <person name="Hulbert S."/>
            <person name="Chen X."/>
            <person name="Fellers J.P."/>
        </authorList>
    </citation>
    <scope>NUCLEOTIDE SEQUENCE</scope>
    <source>
        <strain evidence="3">isolate 1-1 / race 1 (BBBD)</strain>
        <strain evidence="4">Isolate 1-1 / race 1 (BBBD)</strain>
    </source>
</reference>
<gene>
    <name evidence="2" type="ORF">PTTG_27053</name>
</gene>
<reference evidence="2" key="1">
    <citation type="submission" date="2009-11" db="EMBL/GenBank/DDBJ databases">
        <authorList>
            <consortium name="The Broad Institute Genome Sequencing Platform"/>
            <person name="Ward D."/>
            <person name="Feldgarden M."/>
            <person name="Earl A."/>
            <person name="Young S.K."/>
            <person name="Zeng Q."/>
            <person name="Koehrsen M."/>
            <person name="Alvarado L."/>
            <person name="Berlin A."/>
            <person name="Bochicchio J."/>
            <person name="Borenstein D."/>
            <person name="Chapman S.B."/>
            <person name="Chen Z."/>
            <person name="Engels R."/>
            <person name="Freedman E."/>
            <person name="Gellesch M."/>
            <person name="Goldberg J."/>
            <person name="Griggs A."/>
            <person name="Gujja S."/>
            <person name="Heilman E."/>
            <person name="Heiman D."/>
            <person name="Hepburn T."/>
            <person name="Howarth C."/>
            <person name="Jen D."/>
            <person name="Larson L."/>
            <person name="Lewis B."/>
            <person name="Mehta T."/>
            <person name="Park D."/>
            <person name="Pearson M."/>
            <person name="Roberts A."/>
            <person name="Saif S."/>
            <person name="Shea T."/>
            <person name="Shenoy N."/>
            <person name="Sisk P."/>
            <person name="Stolte C."/>
            <person name="Sykes S."/>
            <person name="Thomson T."/>
            <person name="Walk T."/>
            <person name="White J."/>
            <person name="Yandava C."/>
            <person name="Izard J."/>
            <person name="Baranova O.V."/>
            <person name="Blanton J.M."/>
            <person name="Tanner A.C."/>
            <person name="Dewhirst F.E."/>
            <person name="Haas B."/>
            <person name="Nusbaum C."/>
            <person name="Birren B."/>
        </authorList>
    </citation>
    <scope>NUCLEOTIDE SEQUENCE [LARGE SCALE GENOMIC DNA]</scope>
    <source>
        <strain evidence="2">1-1 BBBD Race 1</strain>
    </source>
</reference>
<feature type="region of interest" description="Disordered" evidence="1">
    <location>
        <begin position="203"/>
        <end position="230"/>
    </location>
</feature>
<dbReference type="EnsemblFungi" id="PTTG_27053-t43_1">
    <property type="protein sequence ID" value="PTTG_27053-t43_1-p1"/>
    <property type="gene ID" value="PTTG_27053"/>
</dbReference>
<dbReference type="VEuPathDB" id="FungiDB:PTTG_27053"/>
<dbReference type="Proteomes" id="UP000005240">
    <property type="component" value="Unassembled WGS sequence"/>
</dbReference>
<dbReference type="AlphaFoldDB" id="A0A180GN04"/>
<feature type="compositionally biased region" description="Polar residues" evidence="1">
    <location>
        <begin position="1"/>
        <end position="27"/>
    </location>
</feature>
<evidence type="ECO:0000313" key="4">
    <source>
        <dbReference type="Proteomes" id="UP000005240"/>
    </source>
</evidence>
<organism evidence="2">
    <name type="scientific">Puccinia triticina (isolate 1-1 / race 1 (BBBD))</name>
    <name type="common">Brown leaf rust fungus</name>
    <dbReference type="NCBI Taxonomy" id="630390"/>
    <lineage>
        <taxon>Eukaryota</taxon>
        <taxon>Fungi</taxon>
        <taxon>Dikarya</taxon>
        <taxon>Basidiomycota</taxon>
        <taxon>Pucciniomycotina</taxon>
        <taxon>Pucciniomycetes</taxon>
        <taxon>Pucciniales</taxon>
        <taxon>Pucciniaceae</taxon>
        <taxon>Puccinia</taxon>
    </lineage>
</organism>
<name>A0A180GN04_PUCT1</name>